<organism evidence="1 2">
    <name type="scientific">Leifsonia aquatica</name>
    <name type="common">Corynebacterium aquaticum</name>
    <dbReference type="NCBI Taxonomy" id="144185"/>
    <lineage>
        <taxon>Bacteria</taxon>
        <taxon>Bacillati</taxon>
        <taxon>Actinomycetota</taxon>
        <taxon>Actinomycetes</taxon>
        <taxon>Micrococcales</taxon>
        <taxon>Microbacteriaceae</taxon>
        <taxon>Leifsonia</taxon>
    </lineage>
</organism>
<accession>A0A7W4YK36</accession>
<keyword evidence="2" id="KW-1185">Reference proteome</keyword>
<dbReference type="EMBL" id="JACHVP010000005">
    <property type="protein sequence ID" value="MBB2969023.1"/>
    <property type="molecule type" value="Genomic_DNA"/>
</dbReference>
<reference evidence="1 2" key="1">
    <citation type="submission" date="2020-08" db="EMBL/GenBank/DDBJ databases">
        <title>Sequencing the genomes of 1000 actinobacteria strains.</title>
        <authorList>
            <person name="Klenk H.-P."/>
        </authorList>
    </citation>
    <scope>NUCLEOTIDE SEQUENCE [LARGE SCALE GENOMIC DNA]</scope>
    <source>
        <strain evidence="1 2">DSM 20146</strain>
    </source>
</reference>
<evidence type="ECO:0000313" key="1">
    <source>
        <dbReference type="EMBL" id="MBB2969023.1"/>
    </source>
</evidence>
<name>A0A7W4YK36_LEIAQ</name>
<sequence>MPSRATRAVEVGTTFMACLALTACSATQDAPPQRASGFRASGPWAAEIEREYDKATSPEVRRALEDGVVSDREYEEMKTRYVDCLASAGVTMVTYGPTGSEYTFAPPVTADIAHQKDRECSASSGEYPIGYFYTQMRVNPANEDVVPHIVECLKREGLVEKSYTVKDYAAGDFSFAEDGDARATFDSCNSDPMGRLGG</sequence>
<evidence type="ECO:0008006" key="3">
    <source>
        <dbReference type="Google" id="ProtNLM"/>
    </source>
</evidence>
<dbReference type="PROSITE" id="PS51257">
    <property type="entry name" value="PROKAR_LIPOPROTEIN"/>
    <property type="match status" value="1"/>
</dbReference>
<protein>
    <recommendedName>
        <fullName evidence="3">Lipoprotein</fullName>
    </recommendedName>
</protein>
<dbReference type="RefSeq" id="WP_039924297.1">
    <property type="nucleotide sequence ID" value="NZ_JACHVP010000005.1"/>
</dbReference>
<dbReference type="Proteomes" id="UP000538196">
    <property type="component" value="Unassembled WGS sequence"/>
</dbReference>
<proteinExistence type="predicted"/>
<gene>
    <name evidence="1" type="ORF">FHX33_003805</name>
</gene>
<dbReference type="AlphaFoldDB" id="A0A7W4YK36"/>
<comment type="caution">
    <text evidence="1">The sequence shown here is derived from an EMBL/GenBank/DDBJ whole genome shotgun (WGS) entry which is preliminary data.</text>
</comment>
<evidence type="ECO:0000313" key="2">
    <source>
        <dbReference type="Proteomes" id="UP000538196"/>
    </source>
</evidence>